<dbReference type="Pfam" id="PF19040">
    <property type="entry name" value="SGNH"/>
    <property type="match status" value="1"/>
</dbReference>
<dbReference type="GO" id="GO:0016747">
    <property type="term" value="F:acyltransferase activity, transferring groups other than amino-acyl groups"/>
    <property type="evidence" value="ECO:0007669"/>
    <property type="project" value="InterPro"/>
</dbReference>
<feature type="transmembrane region" description="Helical" evidence="1">
    <location>
        <begin position="49"/>
        <end position="70"/>
    </location>
</feature>
<keyword evidence="1" id="KW-0812">Transmembrane</keyword>
<proteinExistence type="predicted"/>
<evidence type="ECO:0000256" key="1">
    <source>
        <dbReference type="SAM" id="Phobius"/>
    </source>
</evidence>
<feature type="transmembrane region" description="Helical" evidence="1">
    <location>
        <begin position="163"/>
        <end position="179"/>
    </location>
</feature>
<feature type="transmembrane region" description="Helical" evidence="1">
    <location>
        <begin position="90"/>
        <end position="111"/>
    </location>
</feature>
<reference evidence="4" key="1">
    <citation type="submission" date="2020-12" db="EMBL/GenBank/DDBJ databases">
        <title>Sanguibacter suaedae sp. nov., isolated from Suaeda aralocaspica.</title>
        <authorList>
            <person name="Ma Q."/>
        </authorList>
    </citation>
    <scope>NUCLEOTIDE SEQUENCE</scope>
    <source>
        <strain evidence="4">YZGR15</strain>
    </source>
</reference>
<feature type="transmembrane region" description="Helical" evidence="1">
    <location>
        <begin position="186"/>
        <end position="204"/>
    </location>
</feature>
<dbReference type="GO" id="GO:0009103">
    <property type="term" value="P:lipopolysaccharide biosynthetic process"/>
    <property type="evidence" value="ECO:0007669"/>
    <property type="project" value="TreeGrafter"/>
</dbReference>
<organism evidence="4 5">
    <name type="scientific">Sanguibacter suaedae</name>
    <dbReference type="NCBI Taxonomy" id="2795737"/>
    <lineage>
        <taxon>Bacteria</taxon>
        <taxon>Bacillati</taxon>
        <taxon>Actinomycetota</taxon>
        <taxon>Actinomycetes</taxon>
        <taxon>Micrococcales</taxon>
        <taxon>Sanguibacteraceae</taxon>
        <taxon>Sanguibacter</taxon>
    </lineage>
</organism>
<dbReference type="InterPro" id="IPR050879">
    <property type="entry name" value="Acyltransferase_3"/>
</dbReference>
<feature type="transmembrane region" description="Helical" evidence="1">
    <location>
        <begin position="242"/>
        <end position="260"/>
    </location>
</feature>
<feature type="domain" description="Acyltransferase 3" evidence="2">
    <location>
        <begin position="24"/>
        <end position="346"/>
    </location>
</feature>
<evidence type="ECO:0000313" key="5">
    <source>
        <dbReference type="Proteomes" id="UP000602087"/>
    </source>
</evidence>
<feature type="transmembrane region" description="Helical" evidence="1">
    <location>
        <begin position="367"/>
        <end position="390"/>
    </location>
</feature>
<keyword evidence="1" id="KW-0472">Membrane</keyword>
<dbReference type="InterPro" id="IPR002656">
    <property type="entry name" value="Acyl_transf_3_dom"/>
</dbReference>
<feature type="transmembrane region" description="Helical" evidence="1">
    <location>
        <begin position="266"/>
        <end position="283"/>
    </location>
</feature>
<dbReference type="AlphaFoldDB" id="A0A934M9D3"/>
<dbReference type="Proteomes" id="UP000602087">
    <property type="component" value="Unassembled WGS sequence"/>
</dbReference>
<feature type="transmembrane region" description="Helical" evidence="1">
    <location>
        <begin position="21"/>
        <end position="43"/>
    </location>
</feature>
<sequence>MTLHESTRLAHGPGPKLHRPALRADIQALRALAVGLVVLYHFWPNRLAGGFVGVDVFFVISGFLITLQIVKEADETGRIRLGRFWVRRALRLLPAALLVLGATTAATLVFFPKHLWQQTFREIGAATVYIENWVLAADSVNYMASNNTASPVQHFWTLSVEEQFYIAIPIIAALVLLSASWRRNLGALYGIVLVASLAYSVYATETAPSVAYFATTTRAWEFAAGGLLAISGSVAPARARPIAAWTGIALIVYSGIQFTAATPFPGYAAALPVLGTALVIWAHHDAGAFRRSTHLPFVQTAGNISYSIYLWHWPLIVVGGIALGRDLDAVLKLLLLVATFSLAYISTRFLENPIRFRAVRAARPRRIALASICAVMVGILAASAAGWAYVERRVEALGESADAIAIAQADPCFGAGYLVTPRCPEPTVLTPDVDVFQEDDGNRAECWGTVCTLETSGVPTKRVAVVGDSHSNALLPAYDQLPEALGWEIDVFGVGGCYLTSAKINRGNADLEEQCRAWNSTTQQTLLDGGYDAVLVTHFEGFPLHVPAGTDPRSAEIDGQVEAWTPLLDAGISVIAISDNPRFPGSTLECIAQNGLDAAQHCRTPRSEALPEVSSSEAAAQKTDALYLDLSDAYCSVDFCAPVVGGVIVLHDRDHISGSFAASLGPVIVRKLEESAI</sequence>
<keyword evidence="5" id="KW-1185">Reference proteome</keyword>
<feature type="domain" description="SGNH" evidence="3">
    <location>
        <begin position="448"/>
        <end position="669"/>
    </location>
</feature>
<keyword evidence="4" id="KW-0012">Acyltransferase</keyword>
<dbReference type="RefSeq" id="WP_198733014.1">
    <property type="nucleotide sequence ID" value="NZ_JAEINH010000003.1"/>
</dbReference>
<dbReference type="InterPro" id="IPR043968">
    <property type="entry name" value="SGNH"/>
</dbReference>
<keyword evidence="4" id="KW-0808">Transferase</keyword>
<keyword evidence="1" id="KW-1133">Transmembrane helix</keyword>
<feature type="transmembrane region" description="Helical" evidence="1">
    <location>
        <begin position="210"/>
        <end position="230"/>
    </location>
</feature>
<accession>A0A934M9D3</accession>
<dbReference type="EMBL" id="JAEINH010000003">
    <property type="protein sequence ID" value="MBI9114475.1"/>
    <property type="molecule type" value="Genomic_DNA"/>
</dbReference>
<feature type="transmembrane region" description="Helical" evidence="1">
    <location>
        <begin position="304"/>
        <end position="323"/>
    </location>
</feature>
<comment type="caution">
    <text evidence="4">The sequence shown here is derived from an EMBL/GenBank/DDBJ whole genome shotgun (WGS) entry which is preliminary data.</text>
</comment>
<evidence type="ECO:0000313" key="4">
    <source>
        <dbReference type="EMBL" id="MBI9114475.1"/>
    </source>
</evidence>
<name>A0A934M9D3_9MICO</name>
<gene>
    <name evidence="4" type="ORF">JAV76_05535</name>
</gene>
<dbReference type="Pfam" id="PF01757">
    <property type="entry name" value="Acyl_transf_3"/>
    <property type="match status" value="1"/>
</dbReference>
<evidence type="ECO:0000259" key="2">
    <source>
        <dbReference type="Pfam" id="PF01757"/>
    </source>
</evidence>
<dbReference type="PANTHER" id="PTHR23028:SF53">
    <property type="entry name" value="ACYL_TRANSF_3 DOMAIN-CONTAINING PROTEIN"/>
    <property type="match status" value="1"/>
</dbReference>
<dbReference type="GO" id="GO:0016020">
    <property type="term" value="C:membrane"/>
    <property type="evidence" value="ECO:0007669"/>
    <property type="project" value="TreeGrafter"/>
</dbReference>
<evidence type="ECO:0000259" key="3">
    <source>
        <dbReference type="Pfam" id="PF19040"/>
    </source>
</evidence>
<dbReference type="PANTHER" id="PTHR23028">
    <property type="entry name" value="ACETYLTRANSFERASE"/>
    <property type="match status" value="1"/>
</dbReference>
<feature type="transmembrane region" description="Helical" evidence="1">
    <location>
        <begin position="329"/>
        <end position="346"/>
    </location>
</feature>
<protein>
    <submittedName>
        <fullName evidence="4">Acyltransferase</fullName>
    </submittedName>
</protein>